<name>A0AAV8WGA4_9CUCU</name>
<evidence type="ECO:0000313" key="4">
    <source>
        <dbReference type="Proteomes" id="UP001159042"/>
    </source>
</evidence>
<dbReference type="SMART" id="SM00233">
    <property type="entry name" value="PH"/>
    <property type="match status" value="1"/>
</dbReference>
<feature type="domain" description="PH" evidence="2">
    <location>
        <begin position="616"/>
        <end position="724"/>
    </location>
</feature>
<accession>A0AAV8WGA4</accession>
<dbReference type="GO" id="GO:0031106">
    <property type="term" value="P:septin ring organization"/>
    <property type="evidence" value="ECO:0007669"/>
    <property type="project" value="TreeGrafter"/>
</dbReference>
<gene>
    <name evidence="3" type="ORF">NQ315_009419</name>
</gene>
<dbReference type="Pfam" id="PF00169">
    <property type="entry name" value="PH"/>
    <property type="match status" value="1"/>
</dbReference>
<dbReference type="GO" id="GO:0000915">
    <property type="term" value="P:actomyosin contractile ring assembly"/>
    <property type="evidence" value="ECO:0007669"/>
    <property type="project" value="TreeGrafter"/>
</dbReference>
<evidence type="ECO:0000256" key="1">
    <source>
        <dbReference type="SAM" id="MobiDB-lite"/>
    </source>
</evidence>
<dbReference type="PANTHER" id="PTHR21538:SF23">
    <property type="entry name" value="ANILLIN"/>
    <property type="match status" value="1"/>
</dbReference>
<evidence type="ECO:0000313" key="3">
    <source>
        <dbReference type="EMBL" id="KAJ8925579.1"/>
    </source>
</evidence>
<proteinExistence type="predicted"/>
<dbReference type="GO" id="GO:0005826">
    <property type="term" value="C:actomyosin contractile ring"/>
    <property type="evidence" value="ECO:0007669"/>
    <property type="project" value="TreeGrafter"/>
</dbReference>
<dbReference type="Proteomes" id="UP001159042">
    <property type="component" value="Unassembled WGS sequence"/>
</dbReference>
<reference evidence="3 4" key="1">
    <citation type="journal article" date="2023" name="Insect Mol. Biol.">
        <title>Genome sequencing provides insights into the evolution of gene families encoding plant cell wall-degrading enzymes in longhorned beetles.</title>
        <authorList>
            <person name="Shin N.R."/>
            <person name="Okamura Y."/>
            <person name="Kirsch R."/>
            <person name="Pauchet Y."/>
        </authorList>
    </citation>
    <scope>NUCLEOTIDE SEQUENCE [LARGE SCALE GENOMIC DNA]</scope>
    <source>
        <strain evidence="3">EAD_L_NR</strain>
    </source>
</reference>
<organism evidence="3 4">
    <name type="scientific">Exocentrus adspersus</name>
    <dbReference type="NCBI Taxonomy" id="1586481"/>
    <lineage>
        <taxon>Eukaryota</taxon>
        <taxon>Metazoa</taxon>
        <taxon>Ecdysozoa</taxon>
        <taxon>Arthropoda</taxon>
        <taxon>Hexapoda</taxon>
        <taxon>Insecta</taxon>
        <taxon>Pterygota</taxon>
        <taxon>Neoptera</taxon>
        <taxon>Endopterygota</taxon>
        <taxon>Coleoptera</taxon>
        <taxon>Polyphaga</taxon>
        <taxon>Cucujiformia</taxon>
        <taxon>Chrysomeloidea</taxon>
        <taxon>Cerambycidae</taxon>
        <taxon>Lamiinae</taxon>
        <taxon>Acanthocinini</taxon>
        <taxon>Exocentrus</taxon>
    </lineage>
</organism>
<keyword evidence="4" id="KW-1185">Reference proteome</keyword>
<feature type="region of interest" description="Disordered" evidence="1">
    <location>
        <begin position="38"/>
        <end position="58"/>
    </location>
</feature>
<dbReference type="GO" id="GO:0000281">
    <property type="term" value="P:mitotic cytokinesis"/>
    <property type="evidence" value="ECO:0007669"/>
    <property type="project" value="TreeGrafter"/>
</dbReference>
<dbReference type="Pfam" id="PF08174">
    <property type="entry name" value="Anillin"/>
    <property type="match status" value="1"/>
</dbReference>
<dbReference type="InterPro" id="IPR012966">
    <property type="entry name" value="AHD"/>
</dbReference>
<dbReference type="InterPro" id="IPR011993">
    <property type="entry name" value="PH-like_dom_sf"/>
</dbReference>
<dbReference type="SUPFAM" id="SSF50729">
    <property type="entry name" value="PH domain-like"/>
    <property type="match status" value="1"/>
</dbReference>
<dbReference type="PANTHER" id="PTHR21538">
    <property type="entry name" value="ANILLIN/RHOTEKIN RTKN"/>
    <property type="match status" value="1"/>
</dbReference>
<dbReference type="PROSITE" id="PS50003">
    <property type="entry name" value="PH_DOMAIN"/>
    <property type="match status" value="1"/>
</dbReference>
<dbReference type="InterPro" id="IPR001849">
    <property type="entry name" value="PH_domain"/>
</dbReference>
<protein>
    <recommendedName>
        <fullName evidence="2">PH domain-containing protein</fullName>
    </recommendedName>
</protein>
<dbReference type="Gene3D" id="2.30.29.30">
    <property type="entry name" value="Pleckstrin-homology domain (PH domain)/Phosphotyrosine-binding domain (PTB)"/>
    <property type="match status" value="1"/>
</dbReference>
<dbReference type="InterPro" id="IPR051364">
    <property type="entry name" value="Cytokinesis/Rho-signaling"/>
</dbReference>
<sequence>MGVLITRQLTDYAVRMSEINTSATSDIAAPLHCSTFNSTSGDTTEKLDNPKTLPENTNTDLKLDMAVNTEDYNKLKAKTCNNNSFKDKSRNNLPKLKIPSITKPGNSLTNQNNINFSNQLFAVDTNAYCSSEESPSSSTANRPVMGQAALLKKVKGTIERNDSLIIHDLITNRYRSKLNHAYNRIYQRRKSRVSSSGDENSDTAFSTPVDYSPASISSIGAHSLSFEERNEFVFPRYSLGDKDLYFSKSTDDVNAYTTADEFGELSINSSTFSTDKSGVSFSPYDPKKFLKNAIGEVANVSCESGIDRDDPEINRKEQEPVEDSSSVDLCDISSVLSKTASFRNSMRRSLFQLPDVQENQIQETQFANNSLVDNLMKELSIQNEKMFQVSKALNYCRTLKGFETSVEFREAEKILLIASCTKAALTKEIQNVDDDTCETINDPRSCGQVHFNNFKFLPRDEYKNNTPRELVEYFVLVLTCGSTVLASDVVAAGKDGVVDIDKNFAFNKLPLDFEISVCIYAMRIRNKSHNTHEHSHCPLPKKILNKNYKIRNETLYIRSSLFLPWGKCEIRGPDLLRAKSSSGTSSSITLKMHNIPLTSSLSGTFSVDVESSVKLFNRISGFLTIGLDNEHGCTIWNRRWCVLEGAIFKYWNYPSEEVTKPLGSLDLYYCSEQQIATADRNSCARPKTLMVPVKQKEAEKKYFLSADNIPEMKQWEKELNYVIRTLSAWNSAAAKIP</sequence>
<comment type="caution">
    <text evidence="3">The sequence shown here is derived from an EMBL/GenBank/DDBJ whole genome shotgun (WGS) entry which is preliminary data.</text>
</comment>
<dbReference type="EMBL" id="JANEYG010000001">
    <property type="protein sequence ID" value="KAJ8925579.1"/>
    <property type="molecule type" value="Genomic_DNA"/>
</dbReference>
<dbReference type="AlphaFoldDB" id="A0AAV8WGA4"/>
<evidence type="ECO:0000259" key="2">
    <source>
        <dbReference type="PROSITE" id="PS50003"/>
    </source>
</evidence>